<gene>
    <name evidence="1" type="ORF">COT97_01520</name>
</gene>
<name>A0A2H0V5H1_9BACT</name>
<dbReference type="AlphaFoldDB" id="A0A2H0V5H1"/>
<dbReference type="Proteomes" id="UP000229901">
    <property type="component" value="Unassembled WGS sequence"/>
</dbReference>
<reference evidence="2" key="1">
    <citation type="submission" date="2017-09" db="EMBL/GenBank/DDBJ databases">
        <title>Depth-based differentiation of microbial function through sediment-hosted aquifers and enrichment of novel symbionts in the deep terrestrial subsurface.</title>
        <authorList>
            <person name="Probst A.J."/>
            <person name="Ladd B."/>
            <person name="Jarett J.K."/>
            <person name="Geller-Mcgrath D.E."/>
            <person name="Sieber C.M.K."/>
            <person name="Emerson J.B."/>
            <person name="Anantharaman K."/>
            <person name="Thomas B.C."/>
            <person name="Malmstrom R."/>
            <person name="Stieglmeier M."/>
            <person name="Klingl A."/>
            <person name="Woyke T."/>
            <person name="Ryan C.M."/>
            <person name="Banfield J.F."/>
        </authorList>
    </citation>
    <scope>NUCLEOTIDE SEQUENCE [LARGE SCALE GENOMIC DNA]</scope>
</reference>
<protein>
    <submittedName>
        <fullName evidence="1">Uncharacterized protein</fullName>
    </submittedName>
</protein>
<sequence>MKEKPTQPNIKEALMKLPSFEKMFQQLEYFVELYKEAENKTKILERMVKFLPDFESVLEKMVVTDEYSKDTFVDDLIKNDLLESLRKELAGAEDERDFSVGILNIDYNPAERRYVFHVPPYVGDDFKSDFKKSLHLLAQRMSDDENVELMEGYSWIFNVPFINELFKNAKFEDAGDTEKNMNQRDEFSGSQRSALLYNKRSLKEYLKEGTLPETTGRIYEREAFLRDYLNN</sequence>
<organism evidence="1 2">
    <name type="scientific">Candidatus Falkowbacteria bacterium CG10_big_fil_rev_8_21_14_0_10_39_11</name>
    <dbReference type="NCBI Taxonomy" id="1974565"/>
    <lineage>
        <taxon>Bacteria</taxon>
        <taxon>Candidatus Falkowiibacteriota</taxon>
    </lineage>
</organism>
<dbReference type="EMBL" id="PFAP01000007">
    <property type="protein sequence ID" value="PIR94367.1"/>
    <property type="molecule type" value="Genomic_DNA"/>
</dbReference>
<comment type="caution">
    <text evidence="1">The sequence shown here is derived from an EMBL/GenBank/DDBJ whole genome shotgun (WGS) entry which is preliminary data.</text>
</comment>
<evidence type="ECO:0000313" key="2">
    <source>
        <dbReference type="Proteomes" id="UP000229901"/>
    </source>
</evidence>
<accession>A0A2H0V5H1</accession>
<evidence type="ECO:0000313" key="1">
    <source>
        <dbReference type="EMBL" id="PIR94367.1"/>
    </source>
</evidence>
<proteinExistence type="predicted"/>